<dbReference type="PATRIC" id="fig|1423749.3.peg.852"/>
<dbReference type="GO" id="GO:0030655">
    <property type="term" value="P:beta-lactam antibiotic catabolic process"/>
    <property type="evidence" value="ECO:0007669"/>
    <property type="project" value="InterPro"/>
</dbReference>
<dbReference type="GO" id="GO:0046677">
    <property type="term" value="P:response to antibiotic"/>
    <property type="evidence" value="ECO:0007669"/>
    <property type="project" value="InterPro"/>
</dbReference>
<dbReference type="Gene3D" id="3.40.710.10">
    <property type="entry name" value="DD-peptidase/beta-lactamase superfamily"/>
    <property type="match status" value="1"/>
</dbReference>
<keyword evidence="2" id="KW-1133">Transmembrane helix</keyword>
<dbReference type="PANTHER" id="PTHR35333:SF3">
    <property type="entry name" value="BETA-LACTAMASE-TYPE TRANSPEPTIDASE FOLD CONTAINING PROTEIN"/>
    <property type="match status" value="1"/>
</dbReference>
<proteinExistence type="predicted"/>
<feature type="compositionally biased region" description="Basic and acidic residues" evidence="1">
    <location>
        <begin position="1"/>
        <end position="16"/>
    </location>
</feature>
<evidence type="ECO:0000313" key="5">
    <source>
        <dbReference type="Proteomes" id="UP000051739"/>
    </source>
</evidence>
<dbReference type="RefSeq" id="WP_156399311.1">
    <property type="nucleotide sequence ID" value="NZ_AZFN01000020.1"/>
</dbReference>
<feature type="transmembrane region" description="Helical" evidence="2">
    <location>
        <begin position="28"/>
        <end position="47"/>
    </location>
</feature>
<dbReference type="InterPro" id="IPR000871">
    <property type="entry name" value="Beta-lactam_class-A"/>
</dbReference>
<accession>A0A0R1VB86</accession>
<feature type="region of interest" description="Disordered" evidence="1">
    <location>
        <begin position="1"/>
        <end position="24"/>
    </location>
</feature>
<dbReference type="GO" id="GO:0008800">
    <property type="term" value="F:beta-lactamase activity"/>
    <property type="evidence" value="ECO:0007669"/>
    <property type="project" value="InterPro"/>
</dbReference>
<sequence>MKEEKTLPKSPFERSRNSAQGSATPHRLPYIISGLFIVIATILAFVLTNPSLPRISSTSQTASSTSTSSSAKSQSSQKTTSPITNLTLSVQLHRAWRSVAKANPNQRVSIAIYSPTTKNTYSYTNSKNHKFYTASSVKVDILAAVLHNQNGKLTDSEKSSAEAMIVNSNNDAASMFYGKNYLNRTGLQEMFTELGMTNSKAGKTFGVTTTTAADQLRVLRQIFYSSSYLNDDSQDYIKDLMYNVEADQRWGISAGSKSYYNKNGWLYYNAKTKWIINSIGQVTLSNGQNYVIAIYTDNNATQENGENLVEDYAQATADVMKKLN</sequence>
<organism evidence="4 5">
    <name type="scientific">Limosilactobacillus gastricus DSM 16045</name>
    <dbReference type="NCBI Taxonomy" id="1423749"/>
    <lineage>
        <taxon>Bacteria</taxon>
        <taxon>Bacillati</taxon>
        <taxon>Bacillota</taxon>
        <taxon>Bacilli</taxon>
        <taxon>Lactobacillales</taxon>
        <taxon>Lactobacillaceae</taxon>
        <taxon>Limosilactobacillus</taxon>
    </lineage>
</organism>
<dbReference type="InterPro" id="IPR045155">
    <property type="entry name" value="Beta-lactam_cat"/>
</dbReference>
<keyword evidence="5" id="KW-1185">Reference proteome</keyword>
<feature type="region of interest" description="Disordered" evidence="1">
    <location>
        <begin position="56"/>
        <end position="82"/>
    </location>
</feature>
<evidence type="ECO:0000256" key="2">
    <source>
        <dbReference type="SAM" id="Phobius"/>
    </source>
</evidence>
<dbReference type="Proteomes" id="UP000051739">
    <property type="component" value="Unassembled WGS sequence"/>
</dbReference>
<reference evidence="4 5" key="1">
    <citation type="journal article" date="2015" name="Genome Announc.">
        <title>Expanding the biotechnology potential of lactobacilli through comparative genomics of 213 strains and associated genera.</title>
        <authorList>
            <person name="Sun Z."/>
            <person name="Harris H.M."/>
            <person name="McCann A."/>
            <person name="Guo C."/>
            <person name="Argimon S."/>
            <person name="Zhang W."/>
            <person name="Yang X."/>
            <person name="Jeffery I.B."/>
            <person name="Cooney J.C."/>
            <person name="Kagawa T.F."/>
            <person name="Liu W."/>
            <person name="Song Y."/>
            <person name="Salvetti E."/>
            <person name="Wrobel A."/>
            <person name="Rasinkangas P."/>
            <person name="Parkhill J."/>
            <person name="Rea M.C."/>
            <person name="O'Sullivan O."/>
            <person name="Ritari J."/>
            <person name="Douillard F.P."/>
            <person name="Paul Ross R."/>
            <person name="Yang R."/>
            <person name="Briner A.E."/>
            <person name="Felis G.E."/>
            <person name="de Vos W.M."/>
            <person name="Barrangou R."/>
            <person name="Klaenhammer T.R."/>
            <person name="Caufield P.W."/>
            <person name="Cui Y."/>
            <person name="Zhang H."/>
            <person name="O'Toole P.W."/>
        </authorList>
    </citation>
    <scope>NUCLEOTIDE SEQUENCE [LARGE SCALE GENOMIC DNA]</scope>
    <source>
        <strain evidence="4 5">DSM 16045</strain>
    </source>
</reference>
<dbReference type="AlphaFoldDB" id="A0A0R1VB86"/>
<dbReference type="InterPro" id="IPR012338">
    <property type="entry name" value="Beta-lactam/transpept-like"/>
</dbReference>
<dbReference type="EMBL" id="AZFN01000020">
    <property type="protein sequence ID" value="KRM01307.1"/>
    <property type="molecule type" value="Genomic_DNA"/>
</dbReference>
<feature type="compositionally biased region" description="Low complexity" evidence="1">
    <location>
        <begin position="56"/>
        <end position="81"/>
    </location>
</feature>
<keyword evidence="2" id="KW-0472">Membrane</keyword>
<evidence type="ECO:0000259" key="3">
    <source>
        <dbReference type="Pfam" id="PF13354"/>
    </source>
</evidence>
<evidence type="ECO:0000313" key="4">
    <source>
        <dbReference type="EMBL" id="KRM01307.1"/>
    </source>
</evidence>
<dbReference type="PANTHER" id="PTHR35333">
    <property type="entry name" value="BETA-LACTAMASE"/>
    <property type="match status" value="1"/>
</dbReference>
<name>A0A0R1VB86_9LACO</name>
<dbReference type="SUPFAM" id="SSF56601">
    <property type="entry name" value="beta-lactamase/transpeptidase-like"/>
    <property type="match status" value="1"/>
</dbReference>
<evidence type="ECO:0000256" key="1">
    <source>
        <dbReference type="SAM" id="MobiDB-lite"/>
    </source>
</evidence>
<keyword evidence="2" id="KW-0812">Transmembrane</keyword>
<feature type="domain" description="Beta-lactamase class A catalytic" evidence="3">
    <location>
        <begin position="161"/>
        <end position="296"/>
    </location>
</feature>
<comment type="caution">
    <text evidence="4">The sequence shown here is derived from an EMBL/GenBank/DDBJ whole genome shotgun (WGS) entry which is preliminary data.</text>
</comment>
<protein>
    <recommendedName>
        <fullName evidence="3">Beta-lactamase class A catalytic domain-containing protein</fullName>
    </recommendedName>
</protein>
<gene>
    <name evidence="4" type="ORF">FC60_GL000845</name>
</gene>
<dbReference type="Pfam" id="PF13354">
    <property type="entry name" value="Beta-lactamase2"/>
    <property type="match status" value="1"/>
</dbReference>